<organism evidence="6 7">
    <name type="scientific">Desulfovibrio piger ATCC 29098</name>
    <dbReference type="NCBI Taxonomy" id="411464"/>
    <lineage>
        <taxon>Bacteria</taxon>
        <taxon>Pseudomonadati</taxon>
        <taxon>Thermodesulfobacteriota</taxon>
        <taxon>Desulfovibrionia</taxon>
        <taxon>Desulfovibrionales</taxon>
        <taxon>Desulfovibrionaceae</taxon>
        <taxon>Desulfovibrio</taxon>
    </lineage>
</organism>
<dbReference type="PANTHER" id="PTHR11715:SF3">
    <property type="entry name" value="GLYCINE CLEAVAGE SYSTEM H PROTEIN-RELATED"/>
    <property type="match status" value="1"/>
</dbReference>
<comment type="function">
    <text evidence="3">The glycine cleavage system catalyzes the degradation of glycine. The H protein shuttles the methylamine group of glycine from the P protein to the T protein.</text>
</comment>
<comment type="similarity">
    <text evidence="1 3">Belongs to the GcvH family.</text>
</comment>
<proteinExistence type="inferred from homology"/>
<reference evidence="6 7" key="1">
    <citation type="submission" date="2008-10" db="EMBL/GenBank/DDBJ databases">
        <title>Draft genome sequence of Desulvovibrio piger (ATCC 29098).</title>
        <authorList>
            <person name="Sudarsanam P."/>
            <person name="Ley R."/>
            <person name="Guruge J."/>
            <person name="Turnbaugh P.J."/>
            <person name="Mahowald M."/>
            <person name="Liep D."/>
            <person name="Gordon J."/>
        </authorList>
    </citation>
    <scope>NUCLEOTIDE SEQUENCE [LARGE SCALE GENOMIC DNA]</scope>
    <source>
        <strain evidence="6 7">ATCC 29098</strain>
    </source>
</reference>
<evidence type="ECO:0000256" key="3">
    <source>
        <dbReference type="HAMAP-Rule" id="MF_00272"/>
    </source>
</evidence>
<dbReference type="PANTHER" id="PTHR11715">
    <property type="entry name" value="GLYCINE CLEAVAGE SYSTEM H PROTEIN"/>
    <property type="match status" value="1"/>
</dbReference>
<evidence type="ECO:0000313" key="7">
    <source>
        <dbReference type="Proteomes" id="UP000003676"/>
    </source>
</evidence>
<dbReference type="InterPro" id="IPR017453">
    <property type="entry name" value="GCV_H_sub"/>
</dbReference>
<comment type="caution">
    <text evidence="6">The sequence shown here is derived from an EMBL/GenBank/DDBJ whole genome shotgun (WGS) entry which is preliminary data.</text>
</comment>
<evidence type="ECO:0000256" key="2">
    <source>
        <dbReference type="ARBA" id="ARBA00022823"/>
    </source>
</evidence>
<accession>B6WWB9</accession>
<dbReference type="NCBIfam" id="TIGR00527">
    <property type="entry name" value="gcvH"/>
    <property type="match status" value="1"/>
</dbReference>
<dbReference type="Gene3D" id="2.40.50.100">
    <property type="match status" value="1"/>
</dbReference>
<dbReference type="PROSITE" id="PS00189">
    <property type="entry name" value="LIPOYL"/>
    <property type="match status" value="1"/>
</dbReference>
<dbReference type="Pfam" id="PF01597">
    <property type="entry name" value="GCV_H"/>
    <property type="match status" value="1"/>
</dbReference>
<comment type="cofactor">
    <cofactor evidence="3">
        <name>(R)-lipoate</name>
        <dbReference type="ChEBI" id="CHEBI:83088"/>
    </cofactor>
    <text evidence="3">Binds 1 lipoyl cofactor covalently.</text>
</comment>
<comment type="subunit">
    <text evidence="3">The glycine cleavage system is composed of four proteins: P, T, L and H.</text>
</comment>
<dbReference type="eggNOG" id="COG0509">
    <property type="taxonomic scope" value="Bacteria"/>
</dbReference>
<dbReference type="PROSITE" id="PS50968">
    <property type="entry name" value="BIOTINYL_LIPOYL"/>
    <property type="match status" value="1"/>
</dbReference>
<dbReference type="InterPro" id="IPR003016">
    <property type="entry name" value="2-oxoA_DH_lipoyl-BS"/>
</dbReference>
<dbReference type="InterPro" id="IPR011053">
    <property type="entry name" value="Single_hybrid_motif"/>
</dbReference>
<name>B6WWB9_9BACT</name>
<dbReference type="Proteomes" id="UP000003676">
    <property type="component" value="Unassembled WGS sequence"/>
</dbReference>
<dbReference type="SUPFAM" id="SSF51230">
    <property type="entry name" value="Single hybrid motif"/>
    <property type="match status" value="1"/>
</dbReference>
<dbReference type="AlphaFoldDB" id="B6WWB9"/>
<dbReference type="EMBL" id="ABXU01000069">
    <property type="protein sequence ID" value="EEB32777.1"/>
    <property type="molecule type" value="Genomic_DNA"/>
</dbReference>
<evidence type="ECO:0000259" key="5">
    <source>
        <dbReference type="PROSITE" id="PS50968"/>
    </source>
</evidence>
<dbReference type="NCBIfam" id="NF002270">
    <property type="entry name" value="PRK01202.1"/>
    <property type="match status" value="1"/>
</dbReference>
<dbReference type="GO" id="GO:0005829">
    <property type="term" value="C:cytosol"/>
    <property type="evidence" value="ECO:0007669"/>
    <property type="project" value="TreeGrafter"/>
</dbReference>
<feature type="domain" description="Lipoyl-binding" evidence="5">
    <location>
        <begin position="30"/>
        <end position="112"/>
    </location>
</feature>
<sequence length="135" mass="14510">MPRTKEKTMSNPEDLLYSASHEWAKVNGEEAVLGITHFAQESLGDITYVDMPAEGDELTAGSEFGAVESVKAASDLISPVSGTVVAVNTELENAPEVMNSDPYGAGWIVRVKLSAQPEGLMDAAAYEEHCKNEQH</sequence>
<dbReference type="STRING" id="901.DESPIGER_2278"/>
<dbReference type="GO" id="GO:0019464">
    <property type="term" value="P:glycine decarboxylation via glycine cleavage system"/>
    <property type="evidence" value="ECO:0007669"/>
    <property type="project" value="UniProtKB-UniRule"/>
</dbReference>
<dbReference type="GO" id="GO:0009249">
    <property type="term" value="P:protein lipoylation"/>
    <property type="evidence" value="ECO:0007669"/>
    <property type="project" value="TreeGrafter"/>
</dbReference>
<dbReference type="HAMAP" id="MF_00272">
    <property type="entry name" value="GcvH"/>
    <property type="match status" value="1"/>
</dbReference>
<dbReference type="GO" id="GO:0005960">
    <property type="term" value="C:glycine cleavage complex"/>
    <property type="evidence" value="ECO:0007669"/>
    <property type="project" value="InterPro"/>
</dbReference>
<evidence type="ECO:0000313" key="6">
    <source>
        <dbReference type="EMBL" id="EEB32777.1"/>
    </source>
</evidence>
<dbReference type="InterPro" id="IPR002930">
    <property type="entry name" value="GCV_H"/>
</dbReference>
<keyword evidence="2 3" id="KW-0450">Lipoyl</keyword>
<dbReference type="CDD" id="cd06848">
    <property type="entry name" value="GCS_H"/>
    <property type="match status" value="1"/>
</dbReference>
<dbReference type="InterPro" id="IPR033753">
    <property type="entry name" value="GCV_H/Fam206"/>
</dbReference>
<gene>
    <name evidence="3 6" type="primary">gcvH</name>
    <name evidence="6" type="ORF">DESPIG_02387</name>
</gene>
<feature type="modified residue" description="N6-lipoyllysine" evidence="3 4">
    <location>
        <position position="71"/>
    </location>
</feature>
<dbReference type="HOGENOM" id="CLU_097408_2_2_7"/>
<evidence type="ECO:0000256" key="1">
    <source>
        <dbReference type="ARBA" id="ARBA00009249"/>
    </source>
</evidence>
<reference evidence="6 7" key="2">
    <citation type="submission" date="2008-10" db="EMBL/GenBank/DDBJ databases">
        <authorList>
            <person name="Fulton L."/>
            <person name="Clifton S."/>
            <person name="Fulton B."/>
            <person name="Xu J."/>
            <person name="Minx P."/>
            <person name="Pepin K.H."/>
            <person name="Johnson M."/>
            <person name="Bhonagiri V."/>
            <person name="Nash W.E."/>
            <person name="Mardis E.R."/>
            <person name="Wilson R.K."/>
        </authorList>
    </citation>
    <scope>NUCLEOTIDE SEQUENCE [LARGE SCALE GENOMIC DNA]</scope>
    <source>
        <strain evidence="6 7">ATCC 29098</strain>
    </source>
</reference>
<evidence type="ECO:0000256" key="4">
    <source>
        <dbReference type="PIRSR" id="PIRSR617453-50"/>
    </source>
</evidence>
<dbReference type="InterPro" id="IPR000089">
    <property type="entry name" value="Biotin_lipoyl"/>
</dbReference>
<protein>
    <recommendedName>
        <fullName evidence="3">Glycine cleavage system H protein</fullName>
    </recommendedName>
</protein>